<proteinExistence type="predicted"/>
<keyword evidence="4" id="KW-0560">Oxidoreductase</keyword>
<evidence type="ECO:0000313" key="9">
    <source>
        <dbReference type="Proteomes" id="UP001157167"/>
    </source>
</evidence>
<feature type="domain" description="Dyp-type peroxidase C-terminal" evidence="7">
    <location>
        <begin position="126"/>
        <end position="275"/>
    </location>
</feature>
<dbReference type="PROSITE" id="PS51404">
    <property type="entry name" value="DYP_PEROXIDASE"/>
    <property type="match status" value="1"/>
</dbReference>
<name>A0ABQ6FEM6_9RHOO</name>
<dbReference type="PANTHER" id="PTHR30521">
    <property type="entry name" value="DEFERROCHELATASE/PEROXIDASE"/>
    <property type="match status" value="1"/>
</dbReference>
<gene>
    <name evidence="8" type="ORF">GCM10007933_35260</name>
</gene>
<comment type="cofactor">
    <cofactor evidence="1">
        <name>heme b</name>
        <dbReference type="ChEBI" id="CHEBI:60344"/>
    </cofactor>
</comment>
<reference evidence="9" key="1">
    <citation type="journal article" date="2019" name="Int. J. Syst. Evol. Microbiol.">
        <title>The Global Catalogue of Microorganisms (GCM) 10K type strain sequencing project: providing services to taxonomists for standard genome sequencing and annotation.</title>
        <authorList>
            <consortium name="The Broad Institute Genomics Platform"/>
            <consortium name="The Broad Institute Genome Sequencing Center for Infectious Disease"/>
            <person name="Wu L."/>
            <person name="Ma J."/>
        </authorList>
    </citation>
    <scope>NUCLEOTIDE SEQUENCE [LARGE SCALE GENOMIC DNA]</scope>
    <source>
        <strain evidence="9">NBRC 102407</strain>
    </source>
</reference>
<dbReference type="SUPFAM" id="SSF54909">
    <property type="entry name" value="Dimeric alpha+beta barrel"/>
    <property type="match status" value="1"/>
</dbReference>
<dbReference type="Proteomes" id="UP001157167">
    <property type="component" value="Unassembled WGS sequence"/>
</dbReference>
<dbReference type="RefSeq" id="WP_284189218.1">
    <property type="nucleotide sequence ID" value="NZ_BSPX01000070.1"/>
</dbReference>
<sequence length="284" mass="30850">MPTPQPGILQPLPPLSRYLVFALEPDTDVAAGLKALVELVDGDATVAGIGEATLSAIGRSVPGLRPFPPLAGPGVSIPSTPAALWLWLRGDDRGELLLRGRHLEQALAPAFRLVETWDGFKHGSGRDLTGYEDGTENPEGDEAVAAAIAADGTSLVAVQRWEHNFSRFEAMQPEERDHCIGRRRSDNEELDDAPESAHVKRTAQESFDPEAFVVRRSMPWADASAAGLMFVAFGHSLDAFEAQMRRMVGLDDGIVDALFRFTRPLSGAYFWCPPVKGGKLQLPR</sequence>
<dbReference type="PANTHER" id="PTHR30521:SF0">
    <property type="entry name" value="DYP-TYPE PEROXIDASE FAMILY PROTEIN"/>
    <property type="match status" value="1"/>
</dbReference>
<dbReference type="NCBIfam" id="TIGR01413">
    <property type="entry name" value="Dyp_perox_fam"/>
    <property type="match status" value="1"/>
</dbReference>
<evidence type="ECO:0000256" key="5">
    <source>
        <dbReference type="ARBA" id="ARBA00023004"/>
    </source>
</evidence>
<dbReference type="InterPro" id="IPR006314">
    <property type="entry name" value="Dyp_peroxidase"/>
</dbReference>
<dbReference type="EMBL" id="BSPX01000070">
    <property type="protein sequence ID" value="GLT24055.1"/>
    <property type="molecule type" value="Genomic_DNA"/>
</dbReference>
<protein>
    <recommendedName>
        <fullName evidence="7">Dyp-type peroxidase C-terminal domain-containing protein</fullName>
    </recommendedName>
</protein>
<evidence type="ECO:0000256" key="6">
    <source>
        <dbReference type="SAM" id="MobiDB-lite"/>
    </source>
</evidence>
<dbReference type="InterPro" id="IPR048328">
    <property type="entry name" value="Dyp_perox_C"/>
</dbReference>
<comment type="caution">
    <text evidence="8">The sequence shown here is derived from an EMBL/GenBank/DDBJ whole genome shotgun (WGS) entry which is preliminary data.</text>
</comment>
<dbReference type="Pfam" id="PF20628">
    <property type="entry name" value="Dyp_perox_C"/>
    <property type="match status" value="1"/>
</dbReference>
<feature type="region of interest" description="Disordered" evidence="6">
    <location>
        <begin position="183"/>
        <end position="203"/>
    </location>
</feature>
<keyword evidence="2" id="KW-0575">Peroxidase</keyword>
<evidence type="ECO:0000256" key="4">
    <source>
        <dbReference type="ARBA" id="ARBA00023002"/>
    </source>
</evidence>
<keyword evidence="5" id="KW-0408">Iron</keyword>
<keyword evidence="3" id="KW-0479">Metal-binding</keyword>
<evidence type="ECO:0000256" key="3">
    <source>
        <dbReference type="ARBA" id="ARBA00022723"/>
    </source>
</evidence>
<evidence type="ECO:0000259" key="7">
    <source>
        <dbReference type="Pfam" id="PF20628"/>
    </source>
</evidence>
<evidence type="ECO:0000256" key="2">
    <source>
        <dbReference type="ARBA" id="ARBA00022559"/>
    </source>
</evidence>
<keyword evidence="9" id="KW-1185">Reference proteome</keyword>
<evidence type="ECO:0000313" key="8">
    <source>
        <dbReference type="EMBL" id="GLT24055.1"/>
    </source>
</evidence>
<accession>A0ABQ6FEM6</accession>
<evidence type="ECO:0000256" key="1">
    <source>
        <dbReference type="ARBA" id="ARBA00001970"/>
    </source>
</evidence>
<organism evidence="8 9">
    <name type="scientific">Zoogloea oryzae</name>
    <dbReference type="NCBI Taxonomy" id="310767"/>
    <lineage>
        <taxon>Bacteria</taxon>
        <taxon>Pseudomonadati</taxon>
        <taxon>Pseudomonadota</taxon>
        <taxon>Betaproteobacteria</taxon>
        <taxon>Rhodocyclales</taxon>
        <taxon>Zoogloeaceae</taxon>
        <taxon>Zoogloea</taxon>
    </lineage>
</organism>
<dbReference type="InterPro" id="IPR011008">
    <property type="entry name" value="Dimeric_a/b-barrel"/>
</dbReference>